<protein>
    <submittedName>
        <fullName evidence="1">Uncharacterized protein</fullName>
    </submittedName>
</protein>
<comment type="caution">
    <text evidence="1">The sequence shown here is derived from an EMBL/GenBank/DDBJ whole genome shotgun (WGS) entry which is preliminary data.</text>
</comment>
<keyword evidence="2" id="KW-1185">Reference proteome</keyword>
<gene>
    <name evidence="1" type="ORF">QAD02_007232</name>
</gene>
<sequence length="205" mass="22986">METRMNNAEINISRVQDKVESIVHHSTLVDSAEMIFTGIPKELSLDQNTVVTKLLDALEHPELIGFVLDVREWKGSPLGNSTSQTNEQPTTAIAQSSSPHTSLVLKLASVAVRDSLVFNSAKLKNKTARDIFGINSQHKVFCRPLWPKEVHQLLRKAWTACAQLNYDRPVVRNLVVCVRQTRSSPLIPIFTEKELQSLTPRPIVN</sequence>
<accession>A0ACC2N324</accession>
<dbReference type="Proteomes" id="UP001239111">
    <property type="component" value="Chromosome 4"/>
</dbReference>
<reference evidence="1" key="1">
    <citation type="submission" date="2023-04" db="EMBL/GenBank/DDBJ databases">
        <title>A chromosome-level genome assembly of the parasitoid wasp Eretmocerus hayati.</title>
        <authorList>
            <person name="Zhong Y."/>
            <person name="Liu S."/>
            <person name="Liu Y."/>
        </authorList>
    </citation>
    <scope>NUCLEOTIDE SEQUENCE</scope>
    <source>
        <strain evidence="1">ZJU_SS_LIU_2023</strain>
    </source>
</reference>
<name>A0ACC2N324_9HYME</name>
<proteinExistence type="predicted"/>
<evidence type="ECO:0000313" key="2">
    <source>
        <dbReference type="Proteomes" id="UP001239111"/>
    </source>
</evidence>
<organism evidence="1 2">
    <name type="scientific">Eretmocerus hayati</name>
    <dbReference type="NCBI Taxonomy" id="131215"/>
    <lineage>
        <taxon>Eukaryota</taxon>
        <taxon>Metazoa</taxon>
        <taxon>Ecdysozoa</taxon>
        <taxon>Arthropoda</taxon>
        <taxon>Hexapoda</taxon>
        <taxon>Insecta</taxon>
        <taxon>Pterygota</taxon>
        <taxon>Neoptera</taxon>
        <taxon>Endopterygota</taxon>
        <taxon>Hymenoptera</taxon>
        <taxon>Apocrita</taxon>
        <taxon>Proctotrupomorpha</taxon>
        <taxon>Chalcidoidea</taxon>
        <taxon>Aphelinidae</taxon>
        <taxon>Aphelininae</taxon>
        <taxon>Eretmocerus</taxon>
    </lineage>
</organism>
<evidence type="ECO:0000313" key="1">
    <source>
        <dbReference type="EMBL" id="KAJ8665570.1"/>
    </source>
</evidence>
<dbReference type="EMBL" id="CM056744">
    <property type="protein sequence ID" value="KAJ8665570.1"/>
    <property type="molecule type" value="Genomic_DNA"/>
</dbReference>